<dbReference type="EMBL" id="CP011412">
    <property type="protein sequence ID" value="AKH20983.1"/>
    <property type="molecule type" value="Genomic_DNA"/>
</dbReference>
<keyword evidence="4" id="KW-1185">Reference proteome</keyword>
<evidence type="ECO:0000313" key="3">
    <source>
        <dbReference type="EMBL" id="AKH20983.1"/>
    </source>
</evidence>
<dbReference type="OrthoDB" id="8561680at2"/>
<evidence type="ECO:0000259" key="2">
    <source>
        <dbReference type="PROSITE" id="PS50206"/>
    </source>
</evidence>
<reference evidence="3 4" key="1">
    <citation type="journal article" date="2015" name="Genome Announc.">
        <title>Complete Genome Sequence of Sedimenticola thiotaurini Strain SIP-G1, a Polyphosphate- and Polyhydroxyalkanoate-Accumulating Sulfur-Oxidizing Gammaproteobacterium Isolated from Salt Marsh Sediments.</title>
        <authorList>
            <person name="Flood B.E."/>
            <person name="Jones D.S."/>
            <person name="Bailey J.V."/>
        </authorList>
    </citation>
    <scope>NUCLEOTIDE SEQUENCE [LARGE SCALE GENOMIC DNA]</scope>
    <source>
        <strain evidence="3 4">SIP-G1</strain>
    </source>
</reference>
<evidence type="ECO:0000313" key="4">
    <source>
        <dbReference type="Proteomes" id="UP000034410"/>
    </source>
</evidence>
<dbReference type="AlphaFoldDB" id="A0A0F7K218"/>
<dbReference type="Pfam" id="PF00581">
    <property type="entry name" value="Rhodanese"/>
    <property type="match status" value="1"/>
</dbReference>
<protein>
    <recommendedName>
        <fullName evidence="2">Rhodanese domain-containing protein</fullName>
    </recommendedName>
</protein>
<feature type="domain" description="Rhodanese" evidence="2">
    <location>
        <begin position="41"/>
        <end position="129"/>
    </location>
</feature>
<organism evidence="3 4">
    <name type="scientific">Sedimenticola thiotaurini</name>
    <dbReference type="NCBI Taxonomy" id="1543721"/>
    <lineage>
        <taxon>Bacteria</taxon>
        <taxon>Pseudomonadati</taxon>
        <taxon>Pseudomonadota</taxon>
        <taxon>Gammaproteobacteria</taxon>
        <taxon>Chromatiales</taxon>
        <taxon>Sedimenticolaceae</taxon>
        <taxon>Sedimenticola</taxon>
    </lineage>
</organism>
<dbReference type="KEGG" id="seds:AAY24_12185"/>
<feature type="chain" id="PRO_5002517481" description="Rhodanese domain-containing protein" evidence="1">
    <location>
        <begin position="28"/>
        <end position="159"/>
    </location>
</feature>
<feature type="signal peptide" evidence="1">
    <location>
        <begin position="1"/>
        <end position="27"/>
    </location>
</feature>
<evidence type="ECO:0000256" key="1">
    <source>
        <dbReference type="SAM" id="SignalP"/>
    </source>
</evidence>
<dbReference type="Proteomes" id="UP000034410">
    <property type="component" value="Chromosome"/>
</dbReference>
<dbReference type="PROSITE" id="PS50206">
    <property type="entry name" value="RHODANESE_3"/>
    <property type="match status" value="1"/>
</dbReference>
<keyword evidence="1" id="KW-0732">Signal</keyword>
<proteinExistence type="predicted"/>
<name>A0A0F7K218_9GAMM</name>
<dbReference type="Gene3D" id="3.40.250.10">
    <property type="entry name" value="Rhodanese-like domain"/>
    <property type="match status" value="1"/>
</dbReference>
<sequence length="159" mass="16659">MKKQLFPTGPFLVACLLMGSVALSSQWETVSAQALIAWLDTTEPPLVLDVRGRAAYHAGTIPGALNGGLEPKGYLPDGSGGALVLLTPEGADHVLTTAWVTRLVDAGHQVRVLQGGLAAWLAAGGEMETPEFSYTRPGSVPFLIPRGLCEGGEPAHVFE</sequence>
<gene>
    <name evidence="3" type="ORF">AAY24_12185</name>
</gene>
<dbReference type="InterPro" id="IPR001763">
    <property type="entry name" value="Rhodanese-like_dom"/>
</dbReference>
<dbReference type="InterPro" id="IPR036873">
    <property type="entry name" value="Rhodanese-like_dom_sf"/>
</dbReference>
<dbReference type="SMART" id="SM00450">
    <property type="entry name" value="RHOD"/>
    <property type="match status" value="1"/>
</dbReference>
<dbReference type="PROSITE" id="PS51257">
    <property type="entry name" value="PROKAR_LIPOPROTEIN"/>
    <property type="match status" value="1"/>
</dbReference>
<dbReference type="RefSeq" id="WP_046859912.1">
    <property type="nucleotide sequence ID" value="NZ_CP011412.1"/>
</dbReference>
<accession>A0A0F7K218</accession>
<dbReference type="SUPFAM" id="SSF52821">
    <property type="entry name" value="Rhodanese/Cell cycle control phosphatase"/>
    <property type="match status" value="1"/>
</dbReference>